<dbReference type="Proteomes" id="UP000828941">
    <property type="component" value="Chromosome 7"/>
</dbReference>
<proteinExistence type="predicted"/>
<dbReference type="EMBL" id="CM039432">
    <property type="protein sequence ID" value="KAI4332044.1"/>
    <property type="molecule type" value="Genomic_DNA"/>
</dbReference>
<evidence type="ECO:0000313" key="2">
    <source>
        <dbReference type="Proteomes" id="UP000828941"/>
    </source>
</evidence>
<gene>
    <name evidence="1" type="ORF">L6164_016985</name>
</gene>
<name>A0ACB9N8E8_BAUVA</name>
<organism evidence="1 2">
    <name type="scientific">Bauhinia variegata</name>
    <name type="common">Purple orchid tree</name>
    <name type="synonym">Phanera variegata</name>
    <dbReference type="NCBI Taxonomy" id="167791"/>
    <lineage>
        <taxon>Eukaryota</taxon>
        <taxon>Viridiplantae</taxon>
        <taxon>Streptophyta</taxon>
        <taxon>Embryophyta</taxon>
        <taxon>Tracheophyta</taxon>
        <taxon>Spermatophyta</taxon>
        <taxon>Magnoliopsida</taxon>
        <taxon>eudicotyledons</taxon>
        <taxon>Gunneridae</taxon>
        <taxon>Pentapetalae</taxon>
        <taxon>rosids</taxon>
        <taxon>fabids</taxon>
        <taxon>Fabales</taxon>
        <taxon>Fabaceae</taxon>
        <taxon>Cercidoideae</taxon>
        <taxon>Cercideae</taxon>
        <taxon>Bauhiniinae</taxon>
        <taxon>Bauhinia</taxon>
    </lineage>
</organism>
<comment type="caution">
    <text evidence="1">The sequence shown here is derived from an EMBL/GenBank/DDBJ whole genome shotgun (WGS) entry which is preliminary data.</text>
</comment>
<evidence type="ECO:0000313" key="1">
    <source>
        <dbReference type="EMBL" id="KAI4332044.1"/>
    </source>
</evidence>
<keyword evidence="2" id="KW-1185">Reference proteome</keyword>
<protein>
    <submittedName>
        <fullName evidence="1">Uncharacterized protein</fullName>
    </submittedName>
</protein>
<accession>A0ACB9N8E8</accession>
<sequence>MGLIKDGTVSGVLPSTQGFVVHYPGYPSSLSRAIDTLGGMQGIVKARSSQSNKLEPSKLELHFRPEDTYSHPALGELRTCNNFLLKISKGKPNDDCDAKASESKSETRMANETQACEPVGDHVPVDEESNLFADIVAHLPEAYCFNGMVDYQHVLPVHADIARRKKRNWLELEEPHFEKGGLMGVDQEDIMIILPQFFSLKDVPEDLVLKPSAPSSLKKRQEEIVQPHFEMDKELVLAIDFDINEIPKIVNWEEYIPQGSEQWESQMAVSRLFDERPIWPKQSITERLLDKGIKFSHGVLRRLLSRIAYYFSSGPFLRFWIKKGYDPRKDPESRIYQRMDYRVPVPLRNYCDAYSANNSKHRWEDICAFRIFPFKFQTSLQLFELVDDYIQSEIRKPPMQTTCTFETGWFTHHLLSCFRQRLMVRFLSAFPKPGAESMLRAAAERFDKLKRDCGKGTLKLDGEEHQHTNSALEENEEPDIVEDDEDAAEGNNSDEEWDAYEELDLAEEDLEAPLPSHSYLSMDISRTHLQELFDSFPSSTIDGDKADGSEEEYQIYEQDSDETTTMMNDC</sequence>
<reference evidence="1 2" key="1">
    <citation type="journal article" date="2022" name="DNA Res.">
        <title>Chromosomal-level genome assembly of the orchid tree Bauhinia variegata (Leguminosae; Cercidoideae) supports the allotetraploid origin hypothesis of Bauhinia.</title>
        <authorList>
            <person name="Zhong Y."/>
            <person name="Chen Y."/>
            <person name="Zheng D."/>
            <person name="Pang J."/>
            <person name="Liu Y."/>
            <person name="Luo S."/>
            <person name="Meng S."/>
            <person name="Qian L."/>
            <person name="Wei D."/>
            <person name="Dai S."/>
            <person name="Zhou R."/>
        </authorList>
    </citation>
    <scope>NUCLEOTIDE SEQUENCE [LARGE SCALE GENOMIC DNA]</scope>
    <source>
        <strain evidence="1">BV-YZ2020</strain>
    </source>
</reference>